<evidence type="ECO:0000313" key="1">
    <source>
        <dbReference type="EMBL" id="MFC6714045.1"/>
    </source>
</evidence>
<dbReference type="RefSeq" id="WP_377822250.1">
    <property type="nucleotide sequence ID" value="NZ_JBHSWJ010000002.1"/>
</dbReference>
<dbReference type="Proteomes" id="UP001596356">
    <property type="component" value="Unassembled WGS sequence"/>
</dbReference>
<evidence type="ECO:0000313" key="2">
    <source>
        <dbReference type="Proteomes" id="UP001596356"/>
    </source>
</evidence>
<accession>A0ABW2AU90</accession>
<name>A0ABW2AU90_9MICO</name>
<organism evidence="1 2">
    <name type="scientific">Branchiibius cervicis</name>
    <dbReference type="NCBI Taxonomy" id="908252"/>
    <lineage>
        <taxon>Bacteria</taxon>
        <taxon>Bacillati</taxon>
        <taxon>Actinomycetota</taxon>
        <taxon>Actinomycetes</taxon>
        <taxon>Micrococcales</taxon>
        <taxon>Dermacoccaceae</taxon>
        <taxon>Branchiibius</taxon>
    </lineage>
</organism>
<sequence>MGTSPVVRSTTSALLDRTHRRTLVSSARLNGDSSFTFRPMRREADLPAQGRSIS</sequence>
<gene>
    <name evidence="1" type="ORF">ACFQBT_09565</name>
</gene>
<proteinExistence type="predicted"/>
<dbReference type="EMBL" id="JBHSWJ010000002">
    <property type="protein sequence ID" value="MFC6714045.1"/>
    <property type="molecule type" value="Genomic_DNA"/>
</dbReference>
<protein>
    <submittedName>
        <fullName evidence="1">Uncharacterized protein</fullName>
    </submittedName>
</protein>
<reference evidence="2" key="1">
    <citation type="journal article" date="2019" name="Int. J. Syst. Evol. Microbiol.">
        <title>The Global Catalogue of Microorganisms (GCM) 10K type strain sequencing project: providing services to taxonomists for standard genome sequencing and annotation.</title>
        <authorList>
            <consortium name="The Broad Institute Genomics Platform"/>
            <consortium name="The Broad Institute Genome Sequencing Center for Infectious Disease"/>
            <person name="Wu L."/>
            <person name="Ma J."/>
        </authorList>
    </citation>
    <scope>NUCLEOTIDE SEQUENCE [LARGE SCALE GENOMIC DNA]</scope>
    <source>
        <strain evidence="2">NBRC 106593</strain>
    </source>
</reference>
<comment type="caution">
    <text evidence="1">The sequence shown here is derived from an EMBL/GenBank/DDBJ whole genome shotgun (WGS) entry which is preliminary data.</text>
</comment>
<keyword evidence="2" id="KW-1185">Reference proteome</keyword>